<dbReference type="Pfam" id="PF00764">
    <property type="entry name" value="Arginosuc_synth"/>
    <property type="match status" value="1"/>
</dbReference>
<dbReference type="PANTHER" id="PTHR11587:SF2">
    <property type="entry name" value="ARGININOSUCCINATE SYNTHASE"/>
    <property type="match status" value="1"/>
</dbReference>
<dbReference type="GO" id="GO:0005737">
    <property type="term" value="C:cytoplasm"/>
    <property type="evidence" value="ECO:0007669"/>
    <property type="project" value="TreeGrafter"/>
</dbReference>
<keyword evidence="4" id="KW-0436">Ligase</keyword>
<accession>A0A372JI07</accession>
<comment type="pathway">
    <text evidence="1">Amino-acid biosynthesis; L-arginine biosynthesis; L-arginine from L-ornithine and carbamoyl phosphate: step 2/3.</text>
</comment>
<organism evidence="10 11">
    <name type="scientific">Actinomadura logoneensis</name>
    <dbReference type="NCBI Taxonomy" id="2293572"/>
    <lineage>
        <taxon>Bacteria</taxon>
        <taxon>Bacillati</taxon>
        <taxon>Actinomycetota</taxon>
        <taxon>Actinomycetes</taxon>
        <taxon>Streptosporangiales</taxon>
        <taxon>Thermomonosporaceae</taxon>
        <taxon>Actinomadura</taxon>
    </lineage>
</organism>
<dbReference type="SUPFAM" id="SSF69864">
    <property type="entry name" value="Argininosuccinate synthetase, C-terminal domain"/>
    <property type="match status" value="1"/>
</dbReference>
<dbReference type="InterPro" id="IPR014729">
    <property type="entry name" value="Rossmann-like_a/b/a_fold"/>
</dbReference>
<keyword evidence="7" id="KW-0067">ATP-binding</keyword>
<dbReference type="RefSeq" id="WP_117359277.1">
    <property type="nucleotide sequence ID" value="NZ_QURH01000333.1"/>
</dbReference>
<dbReference type="GO" id="GO:0004055">
    <property type="term" value="F:argininosuccinate synthase activity"/>
    <property type="evidence" value="ECO:0007669"/>
    <property type="project" value="UniProtKB-EC"/>
</dbReference>
<evidence type="ECO:0000259" key="9">
    <source>
        <dbReference type="Pfam" id="PF20979"/>
    </source>
</evidence>
<dbReference type="PANTHER" id="PTHR11587">
    <property type="entry name" value="ARGININOSUCCINATE SYNTHASE"/>
    <property type="match status" value="1"/>
</dbReference>
<feature type="domain" description="Arginosuccinate synthase-like N-terminal" evidence="8">
    <location>
        <begin position="39"/>
        <end position="171"/>
    </location>
</feature>
<dbReference type="SUPFAM" id="SSF52402">
    <property type="entry name" value="Adenine nucleotide alpha hydrolases-like"/>
    <property type="match status" value="1"/>
</dbReference>
<dbReference type="NCBIfam" id="NF038212">
    <property type="entry name" value="argG_rel"/>
    <property type="match status" value="1"/>
</dbReference>
<protein>
    <recommendedName>
        <fullName evidence="2">argininosuccinate synthase</fullName>
        <ecNumber evidence="2">6.3.4.5</ecNumber>
    </recommendedName>
</protein>
<name>A0A372JI07_9ACTN</name>
<evidence type="ECO:0000256" key="3">
    <source>
        <dbReference type="ARBA" id="ARBA00022571"/>
    </source>
</evidence>
<dbReference type="Proteomes" id="UP000261811">
    <property type="component" value="Unassembled WGS sequence"/>
</dbReference>
<gene>
    <name evidence="10" type="ORF">DZF91_21650</name>
</gene>
<comment type="caution">
    <text evidence="10">The sequence shown here is derived from an EMBL/GenBank/DDBJ whole genome shotgun (WGS) entry which is preliminary data.</text>
</comment>
<feature type="domain" description="Arginosuccinate synthase C-terminal" evidence="9">
    <location>
        <begin position="206"/>
        <end position="397"/>
    </location>
</feature>
<dbReference type="EMBL" id="QURH01000333">
    <property type="protein sequence ID" value="RFU39590.1"/>
    <property type="molecule type" value="Genomic_DNA"/>
</dbReference>
<sequence length="411" mass="45256">MASASERRCCSPHRRFDVWTEKCVREFAHIEEVARAGGRVVTLFSGGLDSFYLLWRLSRHPDLEVHALSVGLGGDAEYDDSAGGLARLGVRHVLADRAAVFADEFVAPAIAAQAVYLGMHPVSSSLSRPLLARVAVELAEEVGAQLVLHTANRSQNSLRRLNTSIAALGFDGYFGSPYELDAIGRDEKQAALKKAGFPDFANRSHSGDSNLWCREFESGLLDDPEWFPVPEDLYTWTAAVPPDRPDRIAIDFEAGRPVAVDGEPLELPALIGALNVRAGRFGLGRYSGLEHIDGGEKVLEVREMPAACLLLHAYRQLEGATVPAETMREKLSVEQLWTREALEGRWFGSLRRAAQAFVATVAERVTGRITYRLDRTGMAVLAVEARNALYLRDRDAWERATARSSVHFATD</sequence>
<dbReference type="GO" id="GO:0005524">
    <property type="term" value="F:ATP binding"/>
    <property type="evidence" value="ECO:0007669"/>
    <property type="project" value="UniProtKB-KW"/>
</dbReference>
<dbReference type="GO" id="GO:0006526">
    <property type="term" value="P:L-arginine biosynthetic process"/>
    <property type="evidence" value="ECO:0007669"/>
    <property type="project" value="UniProtKB-UniPathway"/>
</dbReference>
<evidence type="ECO:0000256" key="5">
    <source>
        <dbReference type="ARBA" id="ARBA00022605"/>
    </source>
</evidence>
<keyword evidence="11" id="KW-1185">Reference proteome</keyword>
<dbReference type="Gene3D" id="3.40.50.620">
    <property type="entry name" value="HUPs"/>
    <property type="match status" value="1"/>
</dbReference>
<evidence type="ECO:0000256" key="7">
    <source>
        <dbReference type="ARBA" id="ARBA00022840"/>
    </source>
</evidence>
<evidence type="ECO:0000313" key="10">
    <source>
        <dbReference type="EMBL" id="RFU39590.1"/>
    </source>
</evidence>
<dbReference type="GO" id="GO:0000053">
    <property type="term" value="P:argininosuccinate metabolic process"/>
    <property type="evidence" value="ECO:0007669"/>
    <property type="project" value="TreeGrafter"/>
</dbReference>
<keyword evidence="5" id="KW-0028">Amino-acid biosynthesis</keyword>
<reference evidence="10 11" key="1">
    <citation type="submission" date="2018-08" db="EMBL/GenBank/DDBJ databases">
        <title>Actinomadura jelena sp. nov., a novel Actinomycete isolated from soil in Chad.</title>
        <authorList>
            <person name="Shi L."/>
        </authorList>
    </citation>
    <scope>NUCLEOTIDE SEQUENCE [LARGE SCALE GENOMIC DNA]</scope>
    <source>
        <strain evidence="10 11">NEAU-G17</strain>
    </source>
</reference>
<dbReference type="InterPro" id="IPR024074">
    <property type="entry name" value="AS_cat/multimer_dom_body"/>
</dbReference>
<dbReference type="InterPro" id="IPR048267">
    <property type="entry name" value="Arginosuc_syn_N"/>
</dbReference>
<dbReference type="AlphaFoldDB" id="A0A372JI07"/>
<dbReference type="InterPro" id="IPR001518">
    <property type="entry name" value="Arginosuc_synth"/>
</dbReference>
<evidence type="ECO:0000259" key="8">
    <source>
        <dbReference type="Pfam" id="PF00764"/>
    </source>
</evidence>
<dbReference type="OrthoDB" id="9801641at2"/>
<evidence type="ECO:0000313" key="11">
    <source>
        <dbReference type="Proteomes" id="UP000261811"/>
    </source>
</evidence>
<proteinExistence type="predicted"/>
<evidence type="ECO:0000256" key="6">
    <source>
        <dbReference type="ARBA" id="ARBA00022741"/>
    </source>
</evidence>
<dbReference type="UniPathway" id="UPA00068">
    <property type="reaction ID" value="UER00113"/>
</dbReference>
<dbReference type="EC" id="6.3.4.5" evidence="2"/>
<keyword evidence="6" id="KW-0547">Nucleotide-binding</keyword>
<dbReference type="GO" id="GO:0000050">
    <property type="term" value="P:urea cycle"/>
    <property type="evidence" value="ECO:0007669"/>
    <property type="project" value="TreeGrafter"/>
</dbReference>
<dbReference type="InterPro" id="IPR048268">
    <property type="entry name" value="Arginosuc_syn_C"/>
</dbReference>
<evidence type="ECO:0000256" key="1">
    <source>
        <dbReference type="ARBA" id="ARBA00004967"/>
    </source>
</evidence>
<evidence type="ECO:0000256" key="4">
    <source>
        <dbReference type="ARBA" id="ARBA00022598"/>
    </source>
</evidence>
<evidence type="ECO:0000256" key="2">
    <source>
        <dbReference type="ARBA" id="ARBA00012286"/>
    </source>
</evidence>
<dbReference type="Pfam" id="PF20979">
    <property type="entry name" value="Arginosuc_syn_C"/>
    <property type="match status" value="1"/>
</dbReference>
<keyword evidence="3" id="KW-0055">Arginine biosynthesis</keyword>
<dbReference type="Gene3D" id="3.90.1260.10">
    <property type="entry name" value="Argininosuccinate synthetase, chain A, domain 2"/>
    <property type="match status" value="1"/>
</dbReference>